<dbReference type="InterPro" id="IPR001036">
    <property type="entry name" value="Acrflvin-R"/>
</dbReference>
<dbReference type="Pfam" id="PF00873">
    <property type="entry name" value="ACR_tran"/>
    <property type="match status" value="1"/>
</dbReference>
<dbReference type="GO" id="GO:0015562">
    <property type="term" value="F:efflux transmembrane transporter activity"/>
    <property type="evidence" value="ECO:0007669"/>
    <property type="project" value="InterPro"/>
</dbReference>
<evidence type="ECO:0000256" key="5">
    <source>
        <dbReference type="ARBA" id="ARBA00022475"/>
    </source>
</evidence>
<evidence type="ECO:0000256" key="9">
    <source>
        <dbReference type="SAM" id="Phobius"/>
    </source>
</evidence>
<dbReference type="Gene3D" id="3.30.2090.10">
    <property type="entry name" value="Multidrug efflux transporter AcrB TolC docking domain, DN and DC subdomains"/>
    <property type="match status" value="2"/>
</dbReference>
<keyword evidence="6 9" id="KW-0812">Transmembrane</keyword>
<evidence type="ECO:0000313" key="10">
    <source>
        <dbReference type="EMBL" id="GAT63989.1"/>
    </source>
</evidence>
<comment type="similarity">
    <text evidence="3">Belongs to the resistance-nodulation-cell division (RND) (TC 2.A.6) family.</text>
</comment>
<dbReference type="Gene3D" id="3.30.70.1440">
    <property type="entry name" value="Multidrug efflux transporter AcrB pore domain"/>
    <property type="match status" value="1"/>
</dbReference>
<organism evidence="10 11">
    <name type="scientific">Paludibacter jiangxiensis</name>
    <dbReference type="NCBI Taxonomy" id="681398"/>
    <lineage>
        <taxon>Bacteria</taxon>
        <taxon>Pseudomonadati</taxon>
        <taxon>Bacteroidota</taxon>
        <taxon>Bacteroidia</taxon>
        <taxon>Bacteroidales</taxon>
        <taxon>Paludibacteraceae</taxon>
        <taxon>Paludibacter</taxon>
    </lineage>
</organism>
<dbReference type="SUPFAM" id="SSF82714">
    <property type="entry name" value="Multidrug efflux transporter AcrB TolC docking domain, DN and DC subdomains"/>
    <property type="match status" value="2"/>
</dbReference>
<feature type="transmembrane region" description="Helical" evidence="9">
    <location>
        <begin position="393"/>
        <end position="416"/>
    </location>
</feature>
<comment type="caution">
    <text evidence="10">The sequence shown here is derived from an EMBL/GenBank/DDBJ whole genome shotgun (WGS) entry which is preliminary data.</text>
</comment>
<dbReference type="SUPFAM" id="SSF56954">
    <property type="entry name" value="Outer membrane efflux proteins (OEP)"/>
    <property type="match status" value="1"/>
</dbReference>
<reference evidence="11" key="2">
    <citation type="journal article" date="2017" name="Genome Announc.">
        <title>Draft genome sequence of Paludibacter jiangxiensis NM7(T), a propionate-producing fermentative bacterium.</title>
        <authorList>
            <person name="Qiu Y.-L."/>
            <person name="Tourlousse D.M."/>
            <person name="Matsuura N."/>
            <person name="Ohashi A."/>
            <person name="Sekiguchi Y."/>
        </authorList>
    </citation>
    <scope>NUCLEOTIDE SEQUENCE [LARGE SCALE GENOMIC DNA]</scope>
    <source>
        <strain evidence="11">NM7</strain>
    </source>
</reference>
<evidence type="ECO:0000256" key="4">
    <source>
        <dbReference type="ARBA" id="ARBA00022448"/>
    </source>
</evidence>
<evidence type="ECO:0000256" key="3">
    <source>
        <dbReference type="ARBA" id="ARBA00010942"/>
    </source>
</evidence>
<dbReference type="STRING" id="681398.PJIAN_4532"/>
<dbReference type="OrthoDB" id="9758757at2"/>
<feature type="transmembrane region" description="Helical" evidence="9">
    <location>
        <begin position="341"/>
        <end position="360"/>
    </location>
</feature>
<sequence length="1460" mass="160953">MIERIIQFSIKNKFIVGLFVLALIGWGTYSLTRLPIDAIPDITNNQVQIISLAPSLAVQEVESSITAPIEVAVANIPDIVELRSISRLGLSVVTVVFKDNTDIYWARQQLSERLKEAEEAIPPGVAKTELAPISSGLGEIYQYRLAVTPGFEQKYSPMELRTLQDWVVRREMLGTPGVADINSYGGYVKQYEVAVNPERLRGMNLTLTDIFSALEKNNENTGSAYIDKKPSAYFIRGIGLVKSLDDIGKIVVKTTASGMPVLIRDVATVQYGSATRYGALVIDNSEAVGGVVMMLKGANANEVIKNVESRIAEIQKSLPQGVKIEPFLNRSDLVGRAIGTVSRNLMEGALVVIFILVLFLGNLRGGLIVASVIPLAMLFAISLMNIFGVSGNLMSLGAIDFGLIVDGAVIIVESVVHRITQSKTHHQGITRLSQQQMDENVFESAKRMMSSATFGQVIILIVYLPIMALVGIEGKMFRPMAQVVAFALIGAAILSLTYVPMISALFLNKNTEHKRNFSDRMMEKLHEWFTPVIHWALDHKKSVISGAIGAFIVSIFLFTRLGGEFIPQLEEGDLAAGVITLQGGSLSNTIDMVEKANKILLTNFPEVKHAVCKIGAGEIPTDPTPMETGDYIITLKDKSEWTSAKTREELVEKMQEALIPLAGVKFEFQQPIQMRFNELLSGSKQDIAIKLFGDNLDVLAQKASAIEHLIKNVDGVEDINVEKVTGLAQVQVKYDRDRLAQYGLSIEEANRILRVAFAGSQAGVVFDEEKRFALVVRLEKDYRQSLEDVKNISVALPGGGQIPFEQLGEISIQSGPAQVSRENTKRRITIGFNVRNRDIGSVINEVNHKIDQQIKLPTGYYVSYGGQFKNLEAASNRLAIAVPIALLLIFVLLYFTFHSVKQSLLIYSAVPMAAIGGVVALWLRDMNFSISAGVGFIALFGVAVLNGIVLIAEFNRLEKAGYTDITERVIKGLQTRLRPVLMTAAVASMGFLPMALSTSAGAEVQKPLATVVIGGLITATLLTLIILPVLYIIFSMRKFSFFRKKRSTATLLTVGFCMAFAGQLQAQSPRRITLDQAIELALDNNLSVRSSAYSVDAQKALKGTAWDLPKTSIEGQYGQMNSYRKDNSFTVSQSFAFPGLYINQNKLAKANIKNSEWQFKGTRLQIATEVKQLYQQLIYLNAKLKLQSYQDSLYGNFSKAAELRSSTGETNRLEMISAHTQSMEIKNQLKQTRADIDIATQKLALLLNINTPVAPSDSVLKRLDWLPTANEEAIAGNPSLGITAQQVEVSRLEKAVEKSKLMPDFSIGYFSQTMLGTQDVNGTQRNYTLSNRFTAIQAGISIPLWFVPGNARVKAARFKEKEAQATHEAWTKSLTGNYRSLLLELEKDRDNVNYYEKQAIPEADLIIKQSTQSYRAGAMDYLDYLQSLGRALSIKQNYLEALNEYNQTIIALEAITGKIK</sequence>
<dbReference type="Gene3D" id="3.30.70.1430">
    <property type="entry name" value="Multidrug efflux transporter AcrB pore domain"/>
    <property type="match status" value="2"/>
</dbReference>
<comment type="similarity">
    <text evidence="2">Belongs to the outer membrane factor (OMF) (TC 1.B.17) family.</text>
</comment>
<evidence type="ECO:0000256" key="6">
    <source>
        <dbReference type="ARBA" id="ARBA00022692"/>
    </source>
</evidence>
<dbReference type="GO" id="GO:0005886">
    <property type="term" value="C:plasma membrane"/>
    <property type="evidence" value="ECO:0007669"/>
    <property type="project" value="UniProtKB-SubCell"/>
</dbReference>
<keyword evidence="8 9" id="KW-0472">Membrane</keyword>
<keyword evidence="11" id="KW-1185">Reference proteome</keyword>
<feature type="transmembrane region" description="Helical" evidence="9">
    <location>
        <begin position="929"/>
        <end position="952"/>
    </location>
</feature>
<feature type="transmembrane region" description="Helical" evidence="9">
    <location>
        <begin position="878"/>
        <end position="897"/>
    </location>
</feature>
<dbReference type="SUPFAM" id="SSF82866">
    <property type="entry name" value="Multidrug efflux transporter AcrB transmembrane domain"/>
    <property type="match status" value="2"/>
</dbReference>
<dbReference type="GO" id="GO:0008324">
    <property type="term" value="F:monoatomic cation transmembrane transporter activity"/>
    <property type="evidence" value="ECO:0007669"/>
    <property type="project" value="InterPro"/>
</dbReference>
<dbReference type="EMBL" id="BDCR01000004">
    <property type="protein sequence ID" value="GAT63989.1"/>
    <property type="molecule type" value="Genomic_DNA"/>
</dbReference>
<feature type="transmembrane region" description="Helical" evidence="9">
    <location>
        <begin position="1046"/>
        <end position="1064"/>
    </location>
</feature>
<keyword evidence="5" id="KW-1003">Cell membrane</keyword>
<evidence type="ECO:0000313" key="11">
    <source>
        <dbReference type="Proteomes" id="UP000076586"/>
    </source>
</evidence>
<feature type="transmembrane region" description="Helical" evidence="9">
    <location>
        <begin position="543"/>
        <end position="561"/>
    </location>
</feature>
<evidence type="ECO:0000256" key="2">
    <source>
        <dbReference type="ARBA" id="ARBA00007613"/>
    </source>
</evidence>
<feature type="transmembrane region" description="Helical" evidence="9">
    <location>
        <begin position="484"/>
        <end position="507"/>
    </location>
</feature>
<proteinExistence type="inferred from homology"/>
<dbReference type="NCBIfam" id="TIGR00914">
    <property type="entry name" value="2A0601"/>
    <property type="match status" value="1"/>
</dbReference>
<dbReference type="InterPro" id="IPR003423">
    <property type="entry name" value="OMP_efflux"/>
</dbReference>
<dbReference type="InterPro" id="IPR027463">
    <property type="entry name" value="AcrB_DN_DC_subdom"/>
</dbReference>
<feature type="transmembrane region" description="Helical" evidence="9">
    <location>
        <begin position="367"/>
        <end position="387"/>
    </location>
</feature>
<dbReference type="SUPFAM" id="SSF82693">
    <property type="entry name" value="Multidrug efflux transporter AcrB pore domain, PN1, PN2, PC1 and PC2 subdomains"/>
    <property type="match status" value="2"/>
</dbReference>
<evidence type="ECO:0000256" key="8">
    <source>
        <dbReference type="ARBA" id="ARBA00023136"/>
    </source>
</evidence>
<feature type="transmembrane region" description="Helical" evidence="9">
    <location>
        <begin position="452"/>
        <end position="472"/>
    </location>
</feature>
<accession>A0A171AML7</accession>
<dbReference type="RefSeq" id="WP_068705686.1">
    <property type="nucleotide sequence ID" value="NZ_BDCR01000004.1"/>
</dbReference>
<dbReference type="PANTHER" id="PTHR32063:SF24">
    <property type="entry name" value="CATION EFFLUX SYSTEM (ACRB_ACRD_ACRF FAMILY)"/>
    <property type="match status" value="1"/>
</dbReference>
<protein>
    <submittedName>
        <fullName evidence="10">Cobalt-zinc-cadmium resistance protein CzcA</fullName>
    </submittedName>
</protein>
<comment type="subcellular location">
    <subcellularLocation>
        <location evidence="1">Cell membrane</location>
        <topology evidence="1">Multi-pass membrane protein</topology>
    </subcellularLocation>
</comment>
<keyword evidence="4" id="KW-0813">Transport</keyword>
<keyword evidence="7 9" id="KW-1133">Transmembrane helix</keyword>
<feature type="transmembrane region" description="Helical" evidence="9">
    <location>
        <begin position="1008"/>
        <end position="1034"/>
    </location>
</feature>
<dbReference type="Pfam" id="PF02321">
    <property type="entry name" value="OEP"/>
    <property type="match status" value="1"/>
</dbReference>
<dbReference type="Gene3D" id="1.20.1600.10">
    <property type="entry name" value="Outer membrane efflux proteins (OEP)"/>
    <property type="match status" value="1"/>
</dbReference>
<reference evidence="11" key="1">
    <citation type="submission" date="2016-04" db="EMBL/GenBank/DDBJ databases">
        <title>Draft genome sequence of Paludibacter jiangxiensis strain NM7.</title>
        <authorList>
            <person name="Qiu Y."/>
            <person name="Matsuura N."/>
            <person name="Ohashi A."/>
            <person name="Tourlousse M.D."/>
            <person name="Sekiguchi Y."/>
        </authorList>
    </citation>
    <scope>NUCLEOTIDE SEQUENCE [LARGE SCALE GENOMIC DNA]</scope>
    <source>
        <strain evidence="11">NM7</strain>
    </source>
</reference>
<dbReference type="GO" id="GO:0042910">
    <property type="term" value="F:xenobiotic transmembrane transporter activity"/>
    <property type="evidence" value="ECO:0007669"/>
    <property type="project" value="TreeGrafter"/>
</dbReference>
<dbReference type="InterPro" id="IPR004763">
    <property type="entry name" value="CusA-like"/>
</dbReference>
<evidence type="ECO:0000256" key="1">
    <source>
        <dbReference type="ARBA" id="ARBA00004651"/>
    </source>
</evidence>
<dbReference type="Gene3D" id="1.20.1640.10">
    <property type="entry name" value="Multidrug efflux transporter AcrB transmembrane domain"/>
    <property type="match status" value="2"/>
</dbReference>
<dbReference type="PANTHER" id="PTHR32063">
    <property type="match status" value="1"/>
</dbReference>
<name>A0A171AML7_9BACT</name>
<evidence type="ECO:0000256" key="7">
    <source>
        <dbReference type="ARBA" id="ARBA00022989"/>
    </source>
</evidence>
<dbReference type="Gene3D" id="3.30.70.1320">
    <property type="entry name" value="Multidrug efflux transporter AcrB pore domain like"/>
    <property type="match status" value="1"/>
</dbReference>
<dbReference type="Proteomes" id="UP000076586">
    <property type="component" value="Unassembled WGS sequence"/>
</dbReference>
<dbReference type="PRINTS" id="PR00702">
    <property type="entry name" value="ACRIFLAVINRP"/>
</dbReference>
<feature type="transmembrane region" description="Helical" evidence="9">
    <location>
        <begin position="977"/>
        <end position="996"/>
    </location>
</feature>
<gene>
    <name evidence="10" type="ORF">PJIAN_4532</name>
</gene>
<feature type="transmembrane region" description="Helical" evidence="9">
    <location>
        <begin position="904"/>
        <end position="923"/>
    </location>
</feature>